<feature type="chain" id="PRO_5035895006" evidence="3">
    <location>
        <begin position="19"/>
        <end position="696"/>
    </location>
</feature>
<protein>
    <submittedName>
        <fullName evidence="5">Isopenicillin N epimerase component 1</fullName>
    </submittedName>
</protein>
<keyword evidence="2" id="KW-0436">Ligase</keyword>
<dbReference type="Pfam" id="PF00501">
    <property type="entry name" value="AMP-binding"/>
    <property type="match status" value="2"/>
</dbReference>
<keyword evidence="6" id="KW-1185">Reference proteome</keyword>
<evidence type="ECO:0000313" key="5">
    <source>
        <dbReference type="EMBL" id="TVY20872.1"/>
    </source>
</evidence>
<gene>
    <name evidence="5" type="primary">cefD1</name>
    <name evidence="5" type="ORF">LARI1_G001536</name>
</gene>
<proteinExistence type="inferred from homology"/>
<comment type="similarity">
    <text evidence="1">Belongs to the ATP-dependent AMP-binding enzyme family.</text>
</comment>
<dbReference type="GO" id="GO:0044539">
    <property type="term" value="P:long-chain fatty acid import into cell"/>
    <property type="evidence" value="ECO:0007669"/>
    <property type="project" value="TreeGrafter"/>
</dbReference>
<dbReference type="PANTHER" id="PTHR43107:SF6">
    <property type="entry name" value="ACYL-COA SYNTHETASE FAMILY PROTEIN (CEFD1), PUTATIVE (AFU_ORTHOLOGUE AFUA_6G03630)-RELATED"/>
    <property type="match status" value="1"/>
</dbReference>
<sequence>SDQTQFTLQLLTWHSVTAAAVAGTAAAGMYLDAKHAIRQDVKEIRRARTITKAYTEAVKNNRQSLYYFFESSVRAHPNADCIWSRTGCYTWSQVSVRANQYARFFLSQGVKPHDYVGFYLTNSPEFIFAWLGLWAIGAAPAMINYNLSGKALLHCLGVSGATVLLVDEDAGLRERIEESRVGIEGMGMRTVVMGEEVRAEIDGLSGERVEDAYREGVKGDWAMSMFYTRFVISELKEEMLIGEAEQRVCRRECRLRSIGDLRQVNPKFFRFIPDLLFRVFPFKMSQTLKTRPKEKSTGISWMRDDDRWYDGMPYYHGTGGVQAMTMMMWGVTLCIGKKFSTSRFWGEVHDSRSTWITYVGETARYLLAAPPSPLDKDHNVRGMYGNGLRPDVWIKFRERFNVPEVAEFFNSSEGVFGLLNYSRGDYLAACVGHHGAIARYNNRNLIVPVLIDQASGAIARDPKTGFAHRQPYEKGGEIIVQVADVTQFAGYFNNPEATMKKFERDVFKKGDLWYRSGDALRRTSDGRWFFMDRLGDTFRWKGENVSTAEVAEVLGHFPGVVEANVYGVALPSHDGRAGCAAVYIDPNAKNSFDFAGLLKYIPLFPDTFRVLTKPVRHSRTQLPRYAVPLFIRIVKEMTPIHNNKQNKVPLREEGVDPEKVKADDVVLWVDGKGKGHTYVEFRRDHWEDLKLGKAQL</sequence>
<reference evidence="5 6" key="1">
    <citation type="submission" date="2018-05" db="EMBL/GenBank/DDBJ databases">
        <title>Whole genome sequencing for identification of molecular markers to develop diagnostic detection tools for the regulated plant pathogen Lachnellula willkommii.</title>
        <authorList>
            <person name="Giroux E."/>
            <person name="Bilodeau G."/>
        </authorList>
    </citation>
    <scope>NUCLEOTIDE SEQUENCE [LARGE SCALE GENOMIC DNA]</scope>
    <source>
        <strain evidence="5 6">CBS 203.66</strain>
    </source>
</reference>
<dbReference type="Gene3D" id="3.30.300.30">
    <property type="match status" value="1"/>
</dbReference>
<dbReference type="GO" id="GO:0005811">
    <property type="term" value="C:lipid droplet"/>
    <property type="evidence" value="ECO:0007669"/>
    <property type="project" value="TreeGrafter"/>
</dbReference>
<comment type="caution">
    <text evidence="5">The sequence shown here is derived from an EMBL/GenBank/DDBJ whole genome shotgun (WGS) entry which is preliminary data.</text>
</comment>
<dbReference type="InterPro" id="IPR045851">
    <property type="entry name" value="AMP-bd_C_sf"/>
</dbReference>
<dbReference type="OrthoDB" id="10253869at2759"/>
<dbReference type="EMBL" id="QGMF01000036">
    <property type="protein sequence ID" value="TVY20872.1"/>
    <property type="molecule type" value="Genomic_DNA"/>
</dbReference>
<dbReference type="InterPro" id="IPR000873">
    <property type="entry name" value="AMP-dep_synth/lig_dom"/>
</dbReference>
<evidence type="ECO:0000259" key="4">
    <source>
        <dbReference type="Pfam" id="PF00501"/>
    </source>
</evidence>
<evidence type="ECO:0000256" key="2">
    <source>
        <dbReference type="ARBA" id="ARBA00022598"/>
    </source>
</evidence>
<feature type="signal peptide" evidence="3">
    <location>
        <begin position="1"/>
        <end position="18"/>
    </location>
</feature>
<dbReference type="GO" id="GO:0005777">
    <property type="term" value="C:peroxisome"/>
    <property type="evidence" value="ECO:0007669"/>
    <property type="project" value="TreeGrafter"/>
</dbReference>
<feature type="domain" description="AMP-dependent synthetase/ligase" evidence="4">
    <location>
        <begin position="301"/>
        <end position="434"/>
    </location>
</feature>
<dbReference type="InterPro" id="IPR042099">
    <property type="entry name" value="ANL_N_sf"/>
</dbReference>
<name>A0A8T9BSC3_9HELO</name>
<dbReference type="SUPFAM" id="SSF56801">
    <property type="entry name" value="Acetyl-CoA synthetase-like"/>
    <property type="match status" value="2"/>
</dbReference>
<dbReference type="Gene3D" id="3.40.50.12780">
    <property type="entry name" value="N-terminal domain of ligase-like"/>
    <property type="match status" value="2"/>
</dbReference>
<dbReference type="Proteomes" id="UP000469559">
    <property type="component" value="Unassembled WGS sequence"/>
</dbReference>
<feature type="domain" description="AMP-dependent synthetase/ligase" evidence="4">
    <location>
        <begin position="69"/>
        <end position="172"/>
    </location>
</feature>
<evidence type="ECO:0000256" key="1">
    <source>
        <dbReference type="ARBA" id="ARBA00006432"/>
    </source>
</evidence>
<dbReference type="GO" id="GO:0009898">
    <property type="term" value="C:cytoplasmic side of plasma membrane"/>
    <property type="evidence" value="ECO:0007669"/>
    <property type="project" value="TreeGrafter"/>
</dbReference>
<keyword evidence="3" id="KW-0732">Signal</keyword>
<evidence type="ECO:0000313" key="6">
    <source>
        <dbReference type="Proteomes" id="UP000469559"/>
    </source>
</evidence>
<dbReference type="AlphaFoldDB" id="A0A8T9BSC3"/>
<feature type="non-terminal residue" evidence="5">
    <location>
        <position position="1"/>
    </location>
</feature>
<dbReference type="GO" id="GO:0004467">
    <property type="term" value="F:long-chain fatty acid-CoA ligase activity"/>
    <property type="evidence" value="ECO:0007669"/>
    <property type="project" value="TreeGrafter"/>
</dbReference>
<accession>A0A8T9BSC3</accession>
<evidence type="ECO:0000256" key="3">
    <source>
        <dbReference type="SAM" id="SignalP"/>
    </source>
</evidence>
<organism evidence="5 6">
    <name type="scientific">Lachnellula arida</name>
    <dbReference type="NCBI Taxonomy" id="1316785"/>
    <lineage>
        <taxon>Eukaryota</taxon>
        <taxon>Fungi</taxon>
        <taxon>Dikarya</taxon>
        <taxon>Ascomycota</taxon>
        <taxon>Pezizomycotina</taxon>
        <taxon>Leotiomycetes</taxon>
        <taxon>Helotiales</taxon>
        <taxon>Lachnaceae</taxon>
        <taxon>Lachnellula</taxon>
    </lineage>
</organism>
<dbReference type="GO" id="GO:0005324">
    <property type="term" value="F:long-chain fatty acid transmembrane transporter activity"/>
    <property type="evidence" value="ECO:0007669"/>
    <property type="project" value="TreeGrafter"/>
</dbReference>
<dbReference type="PANTHER" id="PTHR43107">
    <property type="entry name" value="LONG-CHAIN FATTY ACID TRANSPORT PROTEIN"/>
    <property type="match status" value="1"/>
</dbReference>